<organism evidence="1 2">
    <name type="scientific">Rhabdobacter roseus</name>
    <dbReference type="NCBI Taxonomy" id="1655419"/>
    <lineage>
        <taxon>Bacteria</taxon>
        <taxon>Pseudomonadati</taxon>
        <taxon>Bacteroidota</taxon>
        <taxon>Cytophagia</taxon>
        <taxon>Cytophagales</taxon>
        <taxon>Cytophagaceae</taxon>
        <taxon>Rhabdobacter</taxon>
    </lineage>
</organism>
<evidence type="ECO:0000313" key="1">
    <source>
        <dbReference type="EMBL" id="MBB5282081.1"/>
    </source>
</evidence>
<accession>A0A840TFW5</accession>
<dbReference type="EMBL" id="JACHGF010000001">
    <property type="protein sequence ID" value="MBB5282081.1"/>
    <property type="molecule type" value="Genomic_DNA"/>
</dbReference>
<evidence type="ECO:0000313" key="2">
    <source>
        <dbReference type="Proteomes" id="UP000557307"/>
    </source>
</evidence>
<protein>
    <submittedName>
        <fullName evidence="1">Uncharacterized protein</fullName>
    </submittedName>
</protein>
<dbReference type="AlphaFoldDB" id="A0A840TFW5"/>
<reference evidence="1 2" key="1">
    <citation type="submission" date="2020-08" db="EMBL/GenBank/DDBJ databases">
        <title>Genomic Encyclopedia of Type Strains, Phase IV (KMG-IV): sequencing the most valuable type-strain genomes for metagenomic binning, comparative biology and taxonomic classification.</title>
        <authorList>
            <person name="Goeker M."/>
        </authorList>
    </citation>
    <scope>NUCLEOTIDE SEQUENCE [LARGE SCALE GENOMIC DNA]</scope>
    <source>
        <strain evidence="1 2">DSM 105074</strain>
    </source>
</reference>
<keyword evidence="2" id="KW-1185">Reference proteome</keyword>
<proteinExistence type="predicted"/>
<dbReference type="Proteomes" id="UP000557307">
    <property type="component" value="Unassembled WGS sequence"/>
</dbReference>
<name>A0A840TFW5_9BACT</name>
<sequence>MPSLFFIYSWEKYLNIESTLTNRLANRNFF</sequence>
<comment type="caution">
    <text evidence="1">The sequence shown here is derived from an EMBL/GenBank/DDBJ whole genome shotgun (WGS) entry which is preliminary data.</text>
</comment>
<gene>
    <name evidence="1" type="ORF">HNQ92_000202</name>
</gene>